<dbReference type="AlphaFoldDB" id="A0AAD7MLH1"/>
<evidence type="ECO:0000256" key="1">
    <source>
        <dbReference type="SAM" id="MobiDB-lite"/>
    </source>
</evidence>
<sequence>MAHDDVDEDGIIIDYEDNDVNGMIQAVMRENPEAARKFLVHTPAIMAKKAESRGTKRKNALNDDGPSKPRKGKKKTLDDSDVDEPPPSITYYIFIPKLIPVTSSKRGRSKVAEEDKFIQRGPFTIPMVAPYSELLHAIAAALPCPRENILETQILWKPKKPKNAEKLALGKAAGYDVLITEMEDKAPSARQILLYMPAPAKPLEETPSWDTDNVPPPAFDFSELEPVGASDSVQQQKIAFNKATKDHCEELEETYPIGNHPSFPQLRVFKQPKTGFLFELNNSRMGVWSAGMGAGTADVTTPPDSRFFDAAQRIKIVPVTPATPAPVPALALAPPPAPAVAPPQPSTSLTDVLLATLLTQNGGGGGGVLGALFPHLNLPAPAAPPPLIPQSRTAPPSPVKQHSVTLEFFCTNYGIDETQYTLLKDVGFLPGDQTDSALSEDLRSAGFTLFGWKRIHNANLRFKTDLAAGRFD</sequence>
<keyword evidence="3" id="KW-1185">Reference proteome</keyword>
<accession>A0AAD7MLH1</accession>
<evidence type="ECO:0000313" key="2">
    <source>
        <dbReference type="EMBL" id="KAJ7723040.1"/>
    </source>
</evidence>
<feature type="region of interest" description="Disordered" evidence="1">
    <location>
        <begin position="48"/>
        <end position="83"/>
    </location>
</feature>
<proteinExistence type="predicted"/>
<evidence type="ECO:0000313" key="3">
    <source>
        <dbReference type="Proteomes" id="UP001215598"/>
    </source>
</evidence>
<dbReference type="Proteomes" id="UP001215598">
    <property type="component" value="Unassembled WGS sequence"/>
</dbReference>
<reference evidence="2" key="1">
    <citation type="submission" date="2023-03" db="EMBL/GenBank/DDBJ databases">
        <title>Massive genome expansion in bonnet fungi (Mycena s.s.) driven by repeated elements and novel gene families across ecological guilds.</title>
        <authorList>
            <consortium name="Lawrence Berkeley National Laboratory"/>
            <person name="Harder C.B."/>
            <person name="Miyauchi S."/>
            <person name="Viragh M."/>
            <person name="Kuo A."/>
            <person name="Thoen E."/>
            <person name="Andreopoulos B."/>
            <person name="Lu D."/>
            <person name="Skrede I."/>
            <person name="Drula E."/>
            <person name="Henrissat B."/>
            <person name="Morin E."/>
            <person name="Kohler A."/>
            <person name="Barry K."/>
            <person name="LaButti K."/>
            <person name="Morin E."/>
            <person name="Salamov A."/>
            <person name="Lipzen A."/>
            <person name="Mereny Z."/>
            <person name="Hegedus B."/>
            <person name="Baldrian P."/>
            <person name="Stursova M."/>
            <person name="Weitz H."/>
            <person name="Taylor A."/>
            <person name="Grigoriev I.V."/>
            <person name="Nagy L.G."/>
            <person name="Martin F."/>
            <person name="Kauserud H."/>
        </authorList>
    </citation>
    <scope>NUCLEOTIDE SEQUENCE</scope>
    <source>
        <strain evidence="2">CBHHK182m</strain>
    </source>
</reference>
<protein>
    <submittedName>
        <fullName evidence="2">Uncharacterized protein</fullName>
    </submittedName>
</protein>
<gene>
    <name evidence="2" type="ORF">B0H16DRAFT_1473023</name>
</gene>
<comment type="caution">
    <text evidence="2">The sequence shown here is derived from an EMBL/GenBank/DDBJ whole genome shotgun (WGS) entry which is preliminary data.</text>
</comment>
<name>A0AAD7MLH1_9AGAR</name>
<dbReference type="EMBL" id="JARKIB010000214">
    <property type="protein sequence ID" value="KAJ7723040.1"/>
    <property type="molecule type" value="Genomic_DNA"/>
</dbReference>
<organism evidence="2 3">
    <name type="scientific">Mycena metata</name>
    <dbReference type="NCBI Taxonomy" id="1033252"/>
    <lineage>
        <taxon>Eukaryota</taxon>
        <taxon>Fungi</taxon>
        <taxon>Dikarya</taxon>
        <taxon>Basidiomycota</taxon>
        <taxon>Agaricomycotina</taxon>
        <taxon>Agaricomycetes</taxon>
        <taxon>Agaricomycetidae</taxon>
        <taxon>Agaricales</taxon>
        <taxon>Marasmiineae</taxon>
        <taxon>Mycenaceae</taxon>
        <taxon>Mycena</taxon>
    </lineage>
</organism>